<keyword evidence="1" id="KW-0812">Transmembrane</keyword>
<reference evidence="2 3" key="2">
    <citation type="submission" date="2019-01" db="EMBL/GenBank/DDBJ databases">
        <title>Motilimonas pumilus sp. nov., isolated from the gut of sea cucumber (Apostichopus japonicus).</title>
        <authorList>
            <person name="Wang F.-Q."/>
            <person name="Ren L.-H."/>
            <person name="Lin Y.-W."/>
            <person name="Sun G.-H."/>
            <person name="Du Z.-J."/>
            <person name="Zhao J.-X."/>
            <person name="Liu X.-J."/>
            <person name="Liu L.-J."/>
        </authorList>
    </citation>
    <scope>NUCLEOTIDE SEQUENCE [LARGE SCALE GENOMIC DNA]</scope>
    <source>
        <strain evidence="2 3">PLHSC7-2</strain>
    </source>
</reference>
<name>A0A418YIJ2_9GAMM</name>
<keyword evidence="3" id="KW-1185">Reference proteome</keyword>
<dbReference type="InterPro" id="IPR010649">
    <property type="entry name" value="NapE_TorE"/>
</dbReference>
<accession>A0A418YIJ2</accession>
<proteinExistence type="predicted"/>
<keyword evidence="1" id="KW-0472">Membrane</keyword>
<evidence type="ECO:0000256" key="1">
    <source>
        <dbReference type="SAM" id="Phobius"/>
    </source>
</evidence>
<dbReference type="Proteomes" id="UP000283255">
    <property type="component" value="Unassembled WGS sequence"/>
</dbReference>
<dbReference type="Pfam" id="PF06796">
    <property type="entry name" value="NapE"/>
    <property type="match status" value="1"/>
</dbReference>
<gene>
    <name evidence="2" type="primary">torE</name>
    <name evidence="2" type="ORF">D1Z90_03015</name>
</gene>
<dbReference type="EMBL" id="QZCH01000002">
    <property type="protein sequence ID" value="RJG50466.1"/>
    <property type="molecule type" value="Genomic_DNA"/>
</dbReference>
<dbReference type="AlphaFoldDB" id="A0A418YIJ2"/>
<sequence length="56" mass="6312">MSSNESPTDNTSRLGEWKTFIFIIVFLFPILSVMLFGGYGFIVWMMQLLMGPPGHG</sequence>
<dbReference type="InterPro" id="IPR014316">
    <property type="entry name" value="TMAO_TorE"/>
</dbReference>
<reference evidence="2 3" key="1">
    <citation type="submission" date="2018-09" db="EMBL/GenBank/DDBJ databases">
        <authorList>
            <person name="Wang F."/>
        </authorList>
    </citation>
    <scope>NUCLEOTIDE SEQUENCE [LARGE SCALE GENOMIC DNA]</scope>
    <source>
        <strain evidence="2 3">PLHSC7-2</strain>
    </source>
</reference>
<evidence type="ECO:0000313" key="2">
    <source>
        <dbReference type="EMBL" id="RJG50466.1"/>
    </source>
</evidence>
<evidence type="ECO:0000313" key="3">
    <source>
        <dbReference type="Proteomes" id="UP000283255"/>
    </source>
</evidence>
<organism evidence="2 3">
    <name type="scientific">Motilimonas pumila</name>
    <dbReference type="NCBI Taxonomy" id="2303987"/>
    <lineage>
        <taxon>Bacteria</taxon>
        <taxon>Pseudomonadati</taxon>
        <taxon>Pseudomonadota</taxon>
        <taxon>Gammaproteobacteria</taxon>
        <taxon>Alteromonadales</taxon>
        <taxon>Alteromonadales genera incertae sedis</taxon>
        <taxon>Motilimonas</taxon>
    </lineage>
</organism>
<dbReference type="RefSeq" id="WP_119909268.1">
    <property type="nucleotide sequence ID" value="NZ_QZCH01000002.1"/>
</dbReference>
<feature type="transmembrane region" description="Helical" evidence="1">
    <location>
        <begin position="20"/>
        <end position="44"/>
    </location>
</feature>
<comment type="caution">
    <text evidence="2">The sequence shown here is derived from an EMBL/GenBank/DDBJ whole genome shotgun (WGS) entry which is preliminary data.</text>
</comment>
<dbReference type="NCBIfam" id="TIGR02972">
    <property type="entry name" value="TMAO_torE"/>
    <property type="match status" value="1"/>
</dbReference>
<keyword evidence="1" id="KW-1133">Transmembrane helix</keyword>
<protein>
    <submittedName>
        <fullName evidence="2">Trimethylamine N-oxide reductase system protein TorE</fullName>
    </submittedName>
</protein>